<dbReference type="PROSITE" id="PS51257">
    <property type="entry name" value="PROKAR_LIPOPROTEIN"/>
    <property type="match status" value="1"/>
</dbReference>
<gene>
    <name evidence="2" type="ORF">JOD17_001432</name>
</gene>
<dbReference type="EMBL" id="JAFBEC010000003">
    <property type="protein sequence ID" value="MBM7632339.1"/>
    <property type="molecule type" value="Genomic_DNA"/>
</dbReference>
<sequence length="106" mass="11683">MRKSLSLILLIILLIGCSNSELNRYSGTITEITNGNNGYERITIEGSIGGDEDTIIFTVPNDVNESVEVGDQVSVYYDPDAFREDSLPPTQDGVERIEVNENEGEN</sequence>
<evidence type="ECO:0000256" key="1">
    <source>
        <dbReference type="SAM" id="MobiDB-lite"/>
    </source>
</evidence>
<evidence type="ECO:0000313" key="3">
    <source>
        <dbReference type="Proteomes" id="UP000741863"/>
    </source>
</evidence>
<dbReference type="RefSeq" id="WP_204696510.1">
    <property type="nucleotide sequence ID" value="NZ_JAFBEC010000003.1"/>
</dbReference>
<organism evidence="2 3">
    <name type="scientific">Geomicrobium sediminis</name>
    <dbReference type="NCBI Taxonomy" id="1347788"/>
    <lineage>
        <taxon>Bacteria</taxon>
        <taxon>Bacillati</taxon>
        <taxon>Bacillota</taxon>
        <taxon>Bacilli</taxon>
        <taxon>Bacillales</taxon>
        <taxon>Geomicrobium</taxon>
    </lineage>
</organism>
<keyword evidence="3" id="KW-1185">Reference proteome</keyword>
<proteinExistence type="predicted"/>
<reference evidence="2 3" key="1">
    <citation type="submission" date="2021-01" db="EMBL/GenBank/DDBJ databases">
        <title>Genomic Encyclopedia of Type Strains, Phase IV (KMG-IV): sequencing the most valuable type-strain genomes for metagenomic binning, comparative biology and taxonomic classification.</title>
        <authorList>
            <person name="Goeker M."/>
        </authorList>
    </citation>
    <scope>NUCLEOTIDE SEQUENCE [LARGE SCALE GENOMIC DNA]</scope>
    <source>
        <strain evidence="2 3">DSM 25540</strain>
    </source>
</reference>
<evidence type="ECO:0000313" key="2">
    <source>
        <dbReference type="EMBL" id="MBM7632339.1"/>
    </source>
</evidence>
<evidence type="ECO:0008006" key="4">
    <source>
        <dbReference type="Google" id="ProtNLM"/>
    </source>
</evidence>
<name>A0ABS2PAK5_9BACL</name>
<dbReference type="Proteomes" id="UP000741863">
    <property type="component" value="Unassembled WGS sequence"/>
</dbReference>
<feature type="region of interest" description="Disordered" evidence="1">
    <location>
        <begin position="81"/>
        <end position="106"/>
    </location>
</feature>
<accession>A0ABS2PAK5</accession>
<protein>
    <recommendedName>
        <fullName evidence="4">DUF3221 domain-containing protein</fullName>
    </recommendedName>
</protein>
<comment type="caution">
    <text evidence="2">The sequence shown here is derived from an EMBL/GenBank/DDBJ whole genome shotgun (WGS) entry which is preliminary data.</text>
</comment>